<comment type="caution">
    <text evidence="2">The sequence shown here is derived from an EMBL/GenBank/DDBJ whole genome shotgun (WGS) entry which is preliminary data.</text>
</comment>
<gene>
    <name evidence="2" type="ORF">LJ752_05445</name>
</gene>
<dbReference type="PANTHER" id="PTHR23131">
    <property type="entry name" value="ENDORIBONUCLEASE LACTB2"/>
    <property type="match status" value="1"/>
</dbReference>
<evidence type="ECO:0000313" key="3">
    <source>
        <dbReference type="Proteomes" id="UP001139168"/>
    </source>
</evidence>
<dbReference type="Gene3D" id="3.60.15.10">
    <property type="entry name" value="Ribonuclease Z/Hydroxyacylglutathione hydrolase-like"/>
    <property type="match status" value="1"/>
</dbReference>
<dbReference type="Pfam" id="PF00753">
    <property type="entry name" value="Lactamase_B"/>
    <property type="match status" value="1"/>
</dbReference>
<dbReference type="InterPro" id="IPR001279">
    <property type="entry name" value="Metallo-B-lactamas"/>
</dbReference>
<feature type="domain" description="Metallo-beta-lactamase" evidence="1">
    <location>
        <begin position="38"/>
        <end position="251"/>
    </location>
</feature>
<dbReference type="Proteomes" id="UP001139168">
    <property type="component" value="Unassembled WGS sequence"/>
</dbReference>
<keyword evidence="3" id="KW-1185">Reference proteome</keyword>
<dbReference type="PANTHER" id="PTHR23131:SF4">
    <property type="entry name" value="METALLO-BETA-LACTAMASE SUPERFAMILY POTEIN"/>
    <property type="match status" value="1"/>
</dbReference>
<name>A0ABS8GFQ7_9MICC</name>
<dbReference type="EMBL" id="JAJFZQ010000004">
    <property type="protein sequence ID" value="MCC3265486.1"/>
    <property type="molecule type" value="Genomic_DNA"/>
</dbReference>
<evidence type="ECO:0000259" key="1">
    <source>
        <dbReference type="SMART" id="SM00849"/>
    </source>
</evidence>
<dbReference type="SMART" id="SM00849">
    <property type="entry name" value="Lactamase_B"/>
    <property type="match status" value="1"/>
</dbReference>
<evidence type="ECO:0000313" key="2">
    <source>
        <dbReference type="EMBL" id="MCC3265486.1"/>
    </source>
</evidence>
<reference evidence="2" key="1">
    <citation type="submission" date="2021-10" db="EMBL/GenBank/DDBJ databases">
        <title>Novel species in genus Arthrobacter.</title>
        <authorList>
            <person name="Liu Y."/>
        </authorList>
    </citation>
    <scope>NUCLEOTIDE SEQUENCE</scope>
    <source>
        <strain evidence="2">Zg-Y786</strain>
    </source>
</reference>
<dbReference type="InterPro" id="IPR050662">
    <property type="entry name" value="Sec-metab_biosynth-thioest"/>
</dbReference>
<sequence>MDRPGVQDKYSWEKPGAHEVADGVYRIPLPMPQDGLRAVSVYALVDGGQLVLIDGGWAVGNSLGVLAASLREIGFGLADISQVLVTHSHRDHYTQAVALRRLTGAHIRLGRGEQASVCLTRQHLTHFPTGLMDRLVRHGAGVIVEQLRNGPQQPPLDADDWADPDSWLSDGLVIELSERSLTAVSTPGHTRGHMVFYDPAAKLLFSGDHILPHITPSIGFEPDPAASPLGDYMSSLEAMFELEDCAVMPAHGASGGSSHARARALLDHHDVRLAQTLDAVKNGACTGMETAAALPWTSRQHSFAALDAFNQMIAVNETVAHLDVLTARKQLSSHAGAAAIHYSLTTEHEHELPNYRQAGINT</sequence>
<dbReference type="InterPro" id="IPR036388">
    <property type="entry name" value="WH-like_DNA-bd_sf"/>
</dbReference>
<dbReference type="RefSeq" id="WP_227890326.1">
    <property type="nucleotide sequence ID" value="NZ_JAJFZQ010000004.1"/>
</dbReference>
<accession>A0ABS8GFQ7</accession>
<proteinExistence type="predicted"/>
<dbReference type="InterPro" id="IPR036866">
    <property type="entry name" value="RibonucZ/Hydroxyglut_hydro"/>
</dbReference>
<dbReference type="SUPFAM" id="SSF56281">
    <property type="entry name" value="Metallo-hydrolase/oxidoreductase"/>
    <property type="match status" value="1"/>
</dbReference>
<dbReference type="Gene3D" id="1.10.10.10">
    <property type="entry name" value="Winged helix-like DNA-binding domain superfamily/Winged helix DNA-binding domain"/>
    <property type="match status" value="1"/>
</dbReference>
<protein>
    <submittedName>
        <fullName evidence="2">MBL fold metallo-hydrolase</fullName>
    </submittedName>
</protein>
<organism evidence="2 3">
    <name type="scientific">Arthrobacter gengyunqii</name>
    <dbReference type="NCBI Taxonomy" id="2886940"/>
    <lineage>
        <taxon>Bacteria</taxon>
        <taxon>Bacillati</taxon>
        <taxon>Actinomycetota</taxon>
        <taxon>Actinomycetes</taxon>
        <taxon>Micrococcales</taxon>
        <taxon>Micrococcaceae</taxon>
        <taxon>Arthrobacter</taxon>
    </lineage>
</organism>